<evidence type="ECO:0000256" key="3">
    <source>
        <dbReference type="ARBA" id="ARBA00022729"/>
    </source>
</evidence>
<keyword evidence="10" id="KW-1185">Reference proteome</keyword>
<dbReference type="Pfam" id="PF14322">
    <property type="entry name" value="SusD-like_3"/>
    <property type="match status" value="1"/>
</dbReference>
<feature type="domain" description="SusD-like N-terminal" evidence="8">
    <location>
        <begin position="27"/>
        <end position="212"/>
    </location>
</feature>
<comment type="subcellular location">
    <subcellularLocation>
        <location evidence="1">Cell outer membrane</location>
    </subcellularLocation>
</comment>
<feature type="signal peptide" evidence="6">
    <location>
        <begin position="1"/>
        <end position="22"/>
    </location>
</feature>
<sequence length="622" mass="71520">MKFNYKTTLQFLLLAVVLSLNTSCYKDFLDQVPDDRLTLDEIFSRRQQSEGWLANTYNFIRDEAHRTNDTPWDVLSDDNDVSQRNTPFRVNLGNWNASSNYWNFWDHYYKGIRTATTFINRIDGNVEILAEQDGQTLINRRKAEARFLRAFFYAEILKQYGPFIILGDEEIDPDLPLTDPSMQMARSSYDECVDYIVSELNQAENDLDREHYYDGDQVLENDMGRASKVLCRAIKSRVLLYAASPLVNGNTDYVNFQNKDGKALINTTYDINKWVKAAQAAKDIIDYAESSGRLGLYKKTNSDGSINGYLSYRDVFLDSWNIEWILGRNNANMHGYQRSSTPRLANGYASMGPTQQLVDAYRMANGQVPITGHNTDGSPIINTASGYTETGFSNFNAPGATRAKNTFNMYVNREPRFYATITYSGSDWINTTSSLGVREIQLYYTGESGKGGSHDYSETGYLFRKNVSPTYHPTQNNVARALVMMRYAEILLNYVEALNESEPGNPDILKYLNQIRERGGIPALASGLSQNEMRQHIRTERRVELTMEHLRYFDTRRWKIADRTDAGPFYGMNVEAGTSNTDLEFFQRTRFENRVFRRSFYFFPIPQTEIQRNPNLVQNPGW</sequence>
<keyword evidence="4" id="KW-0472">Membrane</keyword>
<comment type="caution">
    <text evidence="9">The sequence shown here is derived from an EMBL/GenBank/DDBJ whole genome shotgun (WGS) entry which is preliminary data.</text>
</comment>
<evidence type="ECO:0000256" key="2">
    <source>
        <dbReference type="ARBA" id="ARBA00006275"/>
    </source>
</evidence>
<dbReference type="EMBL" id="JACNYL010000002">
    <property type="protein sequence ID" value="MBD1421883.1"/>
    <property type="molecule type" value="Genomic_DNA"/>
</dbReference>
<evidence type="ECO:0000256" key="1">
    <source>
        <dbReference type="ARBA" id="ARBA00004442"/>
    </source>
</evidence>
<dbReference type="InterPro" id="IPR033985">
    <property type="entry name" value="SusD-like_N"/>
</dbReference>
<gene>
    <name evidence="9" type="ORF">H8B21_09915</name>
</gene>
<evidence type="ECO:0000256" key="4">
    <source>
        <dbReference type="ARBA" id="ARBA00023136"/>
    </source>
</evidence>
<keyword evidence="3 6" id="KW-0732">Signal</keyword>
<protein>
    <submittedName>
        <fullName evidence="9">RagB/SusD family nutrient uptake outer membrane protein</fullName>
    </submittedName>
</protein>
<reference evidence="9 10" key="1">
    <citation type="submission" date="2020-08" db="EMBL/GenBank/DDBJ databases">
        <title>Sphingobacterium sp. DN00404 isolated from aquaculture water.</title>
        <authorList>
            <person name="Zhang M."/>
        </authorList>
    </citation>
    <scope>NUCLEOTIDE SEQUENCE [LARGE SCALE GENOMIC DNA]</scope>
    <source>
        <strain evidence="9 10">KCTC 42746</strain>
    </source>
</reference>
<comment type="similarity">
    <text evidence="2">Belongs to the SusD family.</text>
</comment>
<evidence type="ECO:0000313" key="10">
    <source>
        <dbReference type="Proteomes" id="UP000651112"/>
    </source>
</evidence>
<organism evidence="9 10">
    <name type="scientific">Sphingobacterium chuzhouense</name>
    <dbReference type="NCBI Taxonomy" id="1742264"/>
    <lineage>
        <taxon>Bacteria</taxon>
        <taxon>Pseudomonadati</taxon>
        <taxon>Bacteroidota</taxon>
        <taxon>Sphingobacteriia</taxon>
        <taxon>Sphingobacteriales</taxon>
        <taxon>Sphingobacteriaceae</taxon>
        <taxon>Sphingobacterium</taxon>
    </lineage>
</organism>
<evidence type="ECO:0000313" key="9">
    <source>
        <dbReference type="EMBL" id="MBD1421883.1"/>
    </source>
</evidence>
<dbReference type="Proteomes" id="UP000651112">
    <property type="component" value="Unassembled WGS sequence"/>
</dbReference>
<feature type="chain" id="PRO_5045164677" evidence="6">
    <location>
        <begin position="23"/>
        <end position="622"/>
    </location>
</feature>
<evidence type="ECO:0000256" key="5">
    <source>
        <dbReference type="ARBA" id="ARBA00023237"/>
    </source>
</evidence>
<proteinExistence type="inferred from homology"/>
<dbReference type="Pfam" id="PF07980">
    <property type="entry name" value="SusD_RagB"/>
    <property type="match status" value="1"/>
</dbReference>
<evidence type="ECO:0000259" key="8">
    <source>
        <dbReference type="Pfam" id="PF14322"/>
    </source>
</evidence>
<accession>A0ABR7XRX7</accession>
<evidence type="ECO:0000259" key="7">
    <source>
        <dbReference type="Pfam" id="PF07980"/>
    </source>
</evidence>
<dbReference type="InterPro" id="IPR012944">
    <property type="entry name" value="SusD_RagB_dom"/>
</dbReference>
<dbReference type="SUPFAM" id="SSF48452">
    <property type="entry name" value="TPR-like"/>
    <property type="match status" value="1"/>
</dbReference>
<feature type="domain" description="RagB/SusD" evidence="7">
    <location>
        <begin position="320"/>
        <end position="622"/>
    </location>
</feature>
<dbReference type="RefSeq" id="WP_190313592.1">
    <property type="nucleotide sequence ID" value="NZ_JACNYL010000002.1"/>
</dbReference>
<dbReference type="Gene3D" id="1.25.40.390">
    <property type="match status" value="1"/>
</dbReference>
<evidence type="ECO:0000256" key="6">
    <source>
        <dbReference type="SAM" id="SignalP"/>
    </source>
</evidence>
<keyword evidence="5" id="KW-0998">Cell outer membrane</keyword>
<dbReference type="InterPro" id="IPR011990">
    <property type="entry name" value="TPR-like_helical_dom_sf"/>
</dbReference>
<name>A0ABR7XRX7_9SPHI</name>